<feature type="transmembrane region" description="Helical" evidence="8">
    <location>
        <begin position="192"/>
        <end position="211"/>
    </location>
</feature>
<evidence type="ECO:0000256" key="6">
    <source>
        <dbReference type="ARBA" id="ARBA00023136"/>
    </source>
</evidence>
<gene>
    <name evidence="9" type="ORF">Daus18300_008253</name>
</gene>
<comment type="subcellular location">
    <subcellularLocation>
        <location evidence="1">Endomembrane system</location>
        <topology evidence="1">Multi-pass membrane protein</topology>
    </subcellularLocation>
</comment>
<feature type="transmembrane region" description="Helical" evidence="8">
    <location>
        <begin position="125"/>
        <end position="146"/>
    </location>
</feature>
<name>A0ABR3WIW5_9PEZI</name>
<evidence type="ECO:0000256" key="3">
    <source>
        <dbReference type="ARBA" id="ARBA00022692"/>
    </source>
</evidence>
<feature type="region of interest" description="Disordered" evidence="7">
    <location>
        <begin position="260"/>
        <end position="283"/>
    </location>
</feature>
<feature type="transmembrane region" description="Helical" evidence="8">
    <location>
        <begin position="158"/>
        <end position="180"/>
    </location>
</feature>
<keyword evidence="5 8" id="KW-1133">Transmembrane helix</keyword>
<evidence type="ECO:0000256" key="8">
    <source>
        <dbReference type="SAM" id="Phobius"/>
    </source>
</evidence>
<evidence type="ECO:0000313" key="10">
    <source>
        <dbReference type="Proteomes" id="UP001583177"/>
    </source>
</evidence>
<evidence type="ECO:0000256" key="1">
    <source>
        <dbReference type="ARBA" id="ARBA00004127"/>
    </source>
</evidence>
<dbReference type="PANTHER" id="PTHR13131:SF5">
    <property type="entry name" value="CYSTINOSIN"/>
    <property type="match status" value="1"/>
</dbReference>
<comment type="caution">
    <text evidence="9">The sequence shown here is derived from an EMBL/GenBank/DDBJ whole genome shotgun (WGS) entry which is preliminary data.</text>
</comment>
<dbReference type="EMBL" id="JAWRVE010000076">
    <property type="protein sequence ID" value="KAL1862923.1"/>
    <property type="molecule type" value="Genomic_DNA"/>
</dbReference>
<proteinExistence type="predicted"/>
<evidence type="ECO:0000256" key="4">
    <source>
        <dbReference type="ARBA" id="ARBA00022737"/>
    </source>
</evidence>
<dbReference type="Proteomes" id="UP001583177">
    <property type="component" value="Unassembled WGS sequence"/>
</dbReference>
<feature type="transmembrane region" description="Helical" evidence="8">
    <location>
        <begin position="45"/>
        <end position="65"/>
    </location>
</feature>
<feature type="transmembrane region" description="Helical" evidence="8">
    <location>
        <begin position="231"/>
        <end position="250"/>
    </location>
</feature>
<dbReference type="InterPro" id="IPR005282">
    <property type="entry name" value="LC_transporter"/>
</dbReference>
<keyword evidence="6 8" id="KW-0472">Membrane</keyword>
<evidence type="ECO:0000313" key="9">
    <source>
        <dbReference type="EMBL" id="KAL1862923.1"/>
    </source>
</evidence>
<dbReference type="InterPro" id="IPR006603">
    <property type="entry name" value="PQ-loop_rpt"/>
</dbReference>
<protein>
    <recommendedName>
        <fullName evidence="11">Cystinosin</fullName>
    </recommendedName>
</protein>
<dbReference type="Pfam" id="PF04193">
    <property type="entry name" value="PQ-loop"/>
    <property type="match status" value="2"/>
</dbReference>
<evidence type="ECO:0000256" key="7">
    <source>
        <dbReference type="SAM" id="MobiDB-lite"/>
    </source>
</evidence>
<evidence type="ECO:0008006" key="11">
    <source>
        <dbReference type="Google" id="ProtNLM"/>
    </source>
</evidence>
<sequence length="283" mass="32241">MAPITVKTLSFIIGWTYMLCWTASFYPQFILNIRRKRTTGFSIDFALLNILGMTSYAVHNLVLFYSPAVRAQYAHRYPRHPTPTVQPNDIAYAVHGALITVLIYSQFYPRLWHFARIDDVRCSRWTLGFFWGCIGVVLLGALVVGFQPTSFRWEWLDVIYLMGNVKAFLTVVKYAPQIWLNIRRKSTRGLSIFQFTLDLTGAVLSLVQLFIDSVQGGDWSAVLANPAKFALGNVTVFFDLVAFFQHYYLYRGAVDDALPDDKADGETEPLLPGQDRSTTRQDP</sequence>
<evidence type="ECO:0000256" key="2">
    <source>
        <dbReference type="ARBA" id="ARBA00022448"/>
    </source>
</evidence>
<keyword evidence="2" id="KW-0813">Transport</keyword>
<feature type="transmembrane region" description="Helical" evidence="8">
    <location>
        <begin position="12"/>
        <end position="33"/>
    </location>
</feature>
<dbReference type="Gene3D" id="1.20.1280.290">
    <property type="match status" value="2"/>
</dbReference>
<feature type="transmembrane region" description="Helical" evidence="8">
    <location>
        <begin position="85"/>
        <end position="104"/>
    </location>
</feature>
<accession>A0ABR3WIW5</accession>
<reference evidence="9 10" key="1">
    <citation type="journal article" date="2024" name="IMA Fungus">
        <title>IMA Genome - F19 : A genome assembly and annotation guide to empower mycologists, including annotated draft genome sequences of Ceratocystis pirilliformis, Diaporthe australafricana, Fusarium ophioides, Paecilomyces lecythidis, and Sporothrix stenoceras.</title>
        <authorList>
            <person name="Aylward J."/>
            <person name="Wilson A.M."/>
            <person name="Visagie C.M."/>
            <person name="Spraker J."/>
            <person name="Barnes I."/>
            <person name="Buitendag C."/>
            <person name="Ceriani C."/>
            <person name="Del Mar Angel L."/>
            <person name="du Plessis D."/>
            <person name="Fuchs T."/>
            <person name="Gasser K."/>
            <person name="Kramer D."/>
            <person name="Li W."/>
            <person name="Munsamy K."/>
            <person name="Piso A."/>
            <person name="Price J.L."/>
            <person name="Sonnekus B."/>
            <person name="Thomas C."/>
            <person name="van der Nest A."/>
            <person name="van Dijk A."/>
            <person name="van Heerden A."/>
            <person name="van Vuuren N."/>
            <person name="Yilmaz N."/>
            <person name="Duong T.A."/>
            <person name="van der Merwe N.A."/>
            <person name="Wingfield M.J."/>
            <person name="Wingfield B.D."/>
        </authorList>
    </citation>
    <scope>NUCLEOTIDE SEQUENCE [LARGE SCALE GENOMIC DNA]</scope>
    <source>
        <strain evidence="9 10">CMW 18300</strain>
    </source>
</reference>
<evidence type="ECO:0000256" key="5">
    <source>
        <dbReference type="ARBA" id="ARBA00022989"/>
    </source>
</evidence>
<keyword evidence="10" id="KW-1185">Reference proteome</keyword>
<keyword evidence="3 8" id="KW-0812">Transmembrane</keyword>
<organism evidence="9 10">
    <name type="scientific">Diaporthe australafricana</name>
    <dbReference type="NCBI Taxonomy" id="127596"/>
    <lineage>
        <taxon>Eukaryota</taxon>
        <taxon>Fungi</taxon>
        <taxon>Dikarya</taxon>
        <taxon>Ascomycota</taxon>
        <taxon>Pezizomycotina</taxon>
        <taxon>Sordariomycetes</taxon>
        <taxon>Sordariomycetidae</taxon>
        <taxon>Diaporthales</taxon>
        <taxon>Diaporthaceae</taxon>
        <taxon>Diaporthe</taxon>
    </lineage>
</organism>
<dbReference type="PANTHER" id="PTHR13131">
    <property type="entry name" value="CYSTINOSIN"/>
    <property type="match status" value="1"/>
</dbReference>
<keyword evidence="4" id="KW-0677">Repeat</keyword>
<dbReference type="SMART" id="SM00679">
    <property type="entry name" value="CTNS"/>
    <property type="match status" value="2"/>
</dbReference>